<evidence type="ECO:0000313" key="8">
    <source>
        <dbReference type="Proteomes" id="UP001165283"/>
    </source>
</evidence>
<evidence type="ECO:0000256" key="1">
    <source>
        <dbReference type="ARBA" id="ARBA00009660"/>
    </source>
</evidence>
<keyword evidence="2 6" id="KW-0813">Transport</keyword>
<organism evidence="7 8">
    <name type="scientific">Pseudonocardia humida</name>
    <dbReference type="NCBI Taxonomy" id="2800819"/>
    <lineage>
        <taxon>Bacteria</taxon>
        <taxon>Bacillati</taxon>
        <taxon>Actinomycetota</taxon>
        <taxon>Actinomycetes</taxon>
        <taxon>Pseudonocardiales</taxon>
        <taxon>Pseudonocardiaceae</taxon>
        <taxon>Pseudonocardia</taxon>
    </lineage>
</organism>
<dbReference type="Pfam" id="PF01152">
    <property type="entry name" value="Bac_globin"/>
    <property type="match status" value="1"/>
</dbReference>
<dbReference type="InterPro" id="IPR001486">
    <property type="entry name" value="Hemoglobin_trunc"/>
</dbReference>
<keyword evidence="3 6" id="KW-0349">Heme</keyword>
<dbReference type="RefSeq" id="WP_252444233.1">
    <property type="nucleotide sequence ID" value="NZ_JAGSOV010000065.1"/>
</dbReference>
<comment type="caution">
    <text evidence="7">The sequence shown here is derived from an EMBL/GenBank/DDBJ whole genome shotgun (WGS) entry which is preliminary data.</text>
</comment>
<dbReference type="EMBL" id="JAGSOV010000065">
    <property type="protein sequence ID" value="MCO1659410.1"/>
    <property type="molecule type" value="Genomic_DNA"/>
</dbReference>
<name>A0ABT1A8P7_9PSEU</name>
<comment type="similarity">
    <text evidence="1 6">Belongs to the truncated hemoglobin family. Group I subfamily.</text>
</comment>
<reference evidence="7" key="1">
    <citation type="submission" date="2021-04" db="EMBL/GenBank/DDBJ databases">
        <title>Pseudonocardia sp. nov., isolated from sandy soil of mangrove forest.</title>
        <authorList>
            <person name="Zan Z."/>
            <person name="Huang R."/>
            <person name="Liu W."/>
        </authorList>
    </citation>
    <scope>NUCLEOTIDE SEQUENCE</scope>
    <source>
        <strain evidence="7">S2-4</strain>
    </source>
</reference>
<evidence type="ECO:0000256" key="2">
    <source>
        <dbReference type="ARBA" id="ARBA00022448"/>
    </source>
</evidence>
<accession>A0ABT1A8P7</accession>
<dbReference type="Gene3D" id="1.10.490.10">
    <property type="entry name" value="Globins"/>
    <property type="match status" value="1"/>
</dbReference>
<keyword evidence="5 6" id="KW-0408">Iron</keyword>
<dbReference type="InterPro" id="IPR009050">
    <property type="entry name" value="Globin-like_sf"/>
</dbReference>
<dbReference type="InterPro" id="IPR012292">
    <property type="entry name" value="Globin/Proto"/>
</dbReference>
<dbReference type="InterPro" id="IPR016339">
    <property type="entry name" value="Hemoglobin_trunc_I"/>
</dbReference>
<evidence type="ECO:0000256" key="5">
    <source>
        <dbReference type="ARBA" id="ARBA00023004"/>
    </source>
</evidence>
<protein>
    <recommendedName>
        <fullName evidence="6">Group 1 truncated hemoglobin</fullName>
    </recommendedName>
</protein>
<evidence type="ECO:0000313" key="7">
    <source>
        <dbReference type="EMBL" id="MCO1659410.1"/>
    </source>
</evidence>
<keyword evidence="4 6" id="KW-0479">Metal-binding</keyword>
<dbReference type="CDD" id="cd00454">
    <property type="entry name" value="TrHb1_N"/>
    <property type="match status" value="1"/>
</dbReference>
<comment type="cofactor">
    <cofactor evidence="6">
        <name>heme</name>
        <dbReference type="ChEBI" id="CHEBI:30413"/>
    </cofactor>
</comment>
<keyword evidence="8" id="KW-1185">Reference proteome</keyword>
<dbReference type="SUPFAM" id="SSF46458">
    <property type="entry name" value="Globin-like"/>
    <property type="match status" value="1"/>
</dbReference>
<dbReference type="PIRSF" id="PIRSF002030">
    <property type="entry name" value="Globin_Protozoa/Cyanobacteria"/>
    <property type="match status" value="1"/>
</dbReference>
<proteinExistence type="inferred from homology"/>
<gene>
    <name evidence="7" type="ORF">KDL28_30495</name>
</gene>
<sequence>MSRHASRQEDAMGVFDTIGGAPVVRAAVDELYARLRGDATLSEYFVDLDMARLKAHQRSFIAAAIGGPEVYSGREMAVAHRGLGITDDDFDAVVRHLVDTLAALGAPTAVLARIGTRLARLRRDVVTAPPRTALGA</sequence>
<evidence type="ECO:0000256" key="4">
    <source>
        <dbReference type="ARBA" id="ARBA00022723"/>
    </source>
</evidence>
<evidence type="ECO:0000256" key="6">
    <source>
        <dbReference type="PIRNR" id="PIRNR002030"/>
    </source>
</evidence>
<keyword evidence="6" id="KW-0561">Oxygen transport</keyword>
<evidence type="ECO:0000256" key="3">
    <source>
        <dbReference type="ARBA" id="ARBA00022617"/>
    </source>
</evidence>
<dbReference type="Proteomes" id="UP001165283">
    <property type="component" value="Unassembled WGS sequence"/>
</dbReference>